<dbReference type="Gene3D" id="2.40.30.10">
    <property type="entry name" value="Translation factors"/>
    <property type="match status" value="1"/>
</dbReference>
<dbReference type="EMBL" id="JBIGHW010000007">
    <property type="protein sequence ID" value="MFG6441867.1"/>
    <property type="molecule type" value="Genomic_DNA"/>
</dbReference>
<dbReference type="SUPFAM" id="SSF50465">
    <property type="entry name" value="EF-Tu/eEF-1alpha/eIF2-gamma C-terminal domain"/>
    <property type="match status" value="1"/>
</dbReference>
<feature type="signal peptide" evidence="3">
    <location>
        <begin position="1"/>
        <end position="26"/>
    </location>
</feature>
<gene>
    <name evidence="4" type="ORF">ACG0Z3_14375</name>
</gene>
<protein>
    <recommendedName>
        <fullName evidence="6">Lipoprotein</fullName>
    </recommendedName>
</protein>
<evidence type="ECO:0000256" key="1">
    <source>
        <dbReference type="ARBA" id="ARBA00022741"/>
    </source>
</evidence>
<keyword evidence="1" id="KW-0547">Nucleotide-binding</keyword>
<name>A0ABW7FKJ9_9BURK</name>
<dbReference type="InterPro" id="IPR009001">
    <property type="entry name" value="Transl_elong_EF1A/Init_IF2_C"/>
</dbReference>
<proteinExistence type="predicted"/>
<comment type="caution">
    <text evidence="4">The sequence shown here is derived from an EMBL/GenBank/DDBJ whole genome shotgun (WGS) entry which is preliminary data.</text>
</comment>
<dbReference type="RefSeq" id="WP_394398541.1">
    <property type="nucleotide sequence ID" value="NZ_JBIGHW010000007.1"/>
</dbReference>
<evidence type="ECO:0000256" key="3">
    <source>
        <dbReference type="SAM" id="SignalP"/>
    </source>
</evidence>
<accession>A0ABW7FKJ9</accession>
<evidence type="ECO:0000313" key="4">
    <source>
        <dbReference type="EMBL" id="MFG6441867.1"/>
    </source>
</evidence>
<feature type="chain" id="PRO_5047542701" description="Lipoprotein" evidence="3">
    <location>
        <begin position="27"/>
        <end position="134"/>
    </location>
</feature>
<evidence type="ECO:0000256" key="2">
    <source>
        <dbReference type="ARBA" id="ARBA00023134"/>
    </source>
</evidence>
<organism evidence="4 5">
    <name type="scientific">Pelomonas margarita</name>
    <dbReference type="NCBI Taxonomy" id="3299031"/>
    <lineage>
        <taxon>Bacteria</taxon>
        <taxon>Pseudomonadati</taxon>
        <taxon>Pseudomonadota</taxon>
        <taxon>Betaproteobacteria</taxon>
        <taxon>Burkholderiales</taxon>
        <taxon>Sphaerotilaceae</taxon>
        <taxon>Roseateles</taxon>
    </lineage>
</organism>
<keyword evidence="3" id="KW-0732">Signal</keyword>
<keyword evidence="2" id="KW-0342">GTP-binding</keyword>
<evidence type="ECO:0008006" key="6">
    <source>
        <dbReference type="Google" id="ProtNLM"/>
    </source>
</evidence>
<evidence type="ECO:0000313" key="5">
    <source>
        <dbReference type="Proteomes" id="UP001606301"/>
    </source>
</evidence>
<sequence length="134" mass="14400">MPLCFPDLRAACATAALLGVISSATAGEPAPRTLEFVKDSPLPASVTLLTRQGPIGRDTPFYNGYRPQLRFAGMKDGVTCALKLPPPADKLEPGETTDLTATCLDTLRLREDRLEFGVYEGGRQVGRGTLKPPR</sequence>
<reference evidence="4 5" key="1">
    <citation type="submission" date="2024-08" db="EMBL/GenBank/DDBJ databases">
        <authorList>
            <person name="Lu H."/>
        </authorList>
    </citation>
    <scope>NUCLEOTIDE SEQUENCE [LARGE SCALE GENOMIC DNA]</scope>
    <source>
        <strain evidence="4 5">LKC17W</strain>
    </source>
</reference>
<keyword evidence="5" id="KW-1185">Reference proteome</keyword>
<dbReference type="Proteomes" id="UP001606301">
    <property type="component" value="Unassembled WGS sequence"/>
</dbReference>